<evidence type="ECO:0000313" key="2">
    <source>
        <dbReference type="Proteomes" id="UP000004756"/>
    </source>
</evidence>
<dbReference type="AlphaFoldDB" id="C0D039"/>
<dbReference type="HOGENOM" id="CLU_2952007_0_0_9"/>
<organism evidence="1 2">
    <name type="scientific">[Clostridium] asparagiforme DSM 15981</name>
    <dbReference type="NCBI Taxonomy" id="518636"/>
    <lineage>
        <taxon>Bacteria</taxon>
        <taxon>Bacillati</taxon>
        <taxon>Bacillota</taxon>
        <taxon>Clostridia</taxon>
        <taxon>Lachnospirales</taxon>
        <taxon>Lachnospiraceae</taxon>
        <taxon>Enterocloster</taxon>
    </lineage>
</organism>
<sequence>MALRFISFPPPWTKFVSMQPFYHKQGGFVIISTEWVENSEFVYYFVTPGLRRGKNVKNA</sequence>
<comment type="caution">
    <text evidence="1">The sequence shown here is derived from an EMBL/GenBank/DDBJ whole genome shotgun (WGS) entry which is preliminary data.</text>
</comment>
<dbReference type="Proteomes" id="UP000004756">
    <property type="component" value="Unassembled WGS sequence"/>
</dbReference>
<protein>
    <submittedName>
        <fullName evidence="1">Uncharacterized protein</fullName>
    </submittedName>
</protein>
<accession>C0D039</accession>
<reference evidence="1 2" key="1">
    <citation type="submission" date="2009-01" db="EMBL/GenBank/DDBJ databases">
        <authorList>
            <person name="Fulton L."/>
            <person name="Clifton S."/>
            <person name="Fulton B."/>
            <person name="Xu J."/>
            <person name="Minx P."/>
            <person name="Pepin K.H."/>
            <person name="Johnson M."/>
            <person name="Bhonagiri V."/>
            <person name="Nash W.E."/>
            <person name="Mardis E.R."/>
            <person name="Wilson R.K."/>
        </authorList>
    </citation>
    <scope>NUCLEOTIDE SEQUENCE [LARGE SCALE GENOMIC DNA]</scope>
    <source>
        <strain evidence="1 2">DSM 15981</strain>
    </source>
</reference>
<proteinExistence type="predicted"/>
<evidence type="ECO:0000313" key="1">
    <source>
        <dbReference type="EMBL" id="EEG55300.1"/>
    </source>
</evidence>
<reference evidence="1 2" key="2">
    <citation type="submission" date="2009-02" db="EMBL/GenBank/DDBJ databases">
        <title>Draft genome sequence of Clostridium asparagiforme (DSM 15981).</title>
        <authorList>
            <person name="Sudarsanam P."/>
            <person name="Ley R."/>
            <person name="Guruge J."/>
            <person name="Turnbaugh P.J."/>
            <person name="Mahowald M."/>
            <person name="Liep D."/>
            <person name="Gordon J."/>
        </authorList>
    </citation>
    <scope>NUCLEOTIDE SEQUENCE [LARGE SCALE GENOMIC DNA]</scope>
    <source>
        <strain evidence="1 2">DSM 15981</strain>
    </source>
</reference>
<gene>
    <name evidence="1" type="ORF">CLOSTASPAR_02621</name>
</gene>
<name>C0D039_9FIRM</name>
<dbReference type="EMBL" id="ACCJ01000153">
    <property type="protein sequence ID" value="EEG55300.1"/>
    <property type="molecule type" value="Genomic_DNA"/>
</dbReference>
<keyword evidence="2" id="KW-1185">Reference proteome</keyword>